<evidence type="ECO:0000256" key="8">
    <source>
        <dbReference type="ARBA" id="ARBA00023173"/>
    </source>
</evidence>
<comment type="catalytic activity">
    <reaction evidence="11">
        <text>chloride(in) = chloride(out)</text>
        <dbReference type="Rhea" id="RHEA:29823"/>
        <dbReference type="ChEBI" id="CHEBI:17996"/>
    </reaction>
</comment>
<feature type="domain" description="GST N-terminal" evidence="12">
    <location>
        <begin position="17"/>
        <end position="95"/>
    </location>
</feature>
<evidence type="ECO:0000256" key="10">
    <source>
        <dbReference type="ARBA" id="ARBA00023303"/>
    </source>
</evidence>
<dbReference type="CDD" id="cd03198">
    <property type="entry name" value="GST_C_CLIC"/>
    <property type="match status" value="1"/>
</dbReference>
<dbReference type="InterPro" id="IPR036282">
    <property type="entry name" value="Glutathione-S-Trfase_C_sf"/>
</dbReference>
<keyword evidence="10" id="KW-0407">Ion channel</keyword>
<keyword evidence="5" id="KW-1133">Transmembrane helix</keyword>
<dbReference type="PANTHER" id="PTHR43920">
    <property type="entry name" value="CHLORIDE INTRACELLULAR CHANNEL, ISOFORM A"/>
    <property type="match status" value="1"/>
</dbReference>
<dbReference type="InterPro" id="IPR010987">
    <property type="entry name" value="Glutathione-S-Trfase_C-like"/>
</dbReference>
<dbReference type="SFLD" id="SFLDS00019">
    <property type="entry name" value="Glutathione_Transferase_(cytos"/>
    <property type="match status" value="1"/>
</dbReference>
<proteinExistence type="inferred from homology"/>
<reference evidence="15" key="1">
    <citation type="submission" date="2025-08" db="UniProtKB">
        <authorList>
            <consortium name="RefSeq"/>
        </authorList>
    </citation>
    <scope>IDENTIFICATION</scope>
    <source>
        <tissue evidence="15">Testes</tissue>
    </source>
</reference>
<evidence type="ECO:0000256" key="7">
    <source>
        <dbReference type="ARBA" id="ARBA00023136"/>
    </source>
</evidence>
<evidence type="ECO:0000256" key="9">
    <source>
        <dbReference type="ARBA" id="ARBA00023214"/>
    </source>
</evidence>
<keyword evidence="6" id="KW-0406">Ion transport</keyword>
<dbReference type="Proteomes" id="UP000694865">
    <property type="component" value="Unplaced"/>
</dbReference>
<dbReference type="PROSITE" id="PS50405">
    <property type="entry name" value="GST_CTER"/>
    <property type="match status" value="1"/>
</dbReference>
<comment type="similarity">
    <text evidence="2">Belongs to the chloride channel CLIC family.</text>
</comment>
<dbReference type="SUPFAM" id="SSF52833">
    <property type="entry name" value="Thioredoxin-like"/>
    <property type="match status" value="1"/>
</dbReference>
<keyword evidence="4" id="KW-0813">Transport</keyword>
<feature type="domain" description="GST C-terminal" evidence="13">
    <location>
        <begin position="93"/>
        <end position="226"/>
    </location>
</feature>
<organism evidence="14 15">
    <name type="scientific">Saccoglossus kowalevskii</name>
    <name type="common">Acorn worm</name>
    <dbReference type="NCBI Taxonomy" id="10224"/>
    <lineage>
        <taxon>Eukaryota</taxon>
        <taxon>Metazoa</taxon>
        <taxon>Hemichordata</taxon>
        <taxon>Enteropneusta</taxon>
        <taxon>Harrimaniidae</taxon>
        <taxon>Saccoglossus</taxon>
    </lineage>
</organism>
<keyword evidence="3" id="KW-0812">Transmembrane</keyword>
<dbReference type="PRINTS" id="PR01263">
    <property type="entry name" value="INTCLCHANNEL"/>
</dbReference>
<keyword evidence="14" id="KW-1185">Reference proteome</keyword>
<dbReference type="PROSITE" id="PS50404">
    <property type="entry name" value="GST_NTER"/>
    <property type="match status" value="1"/>
</dbReference>
<evidence type="ECO:0000313" key="15">
    <source>
        <dbReference type="RefSeq" id="XP_006822957.1"/>
    </source>
</evidence>
<protein>
    <submittedName>
        <fullName evidence="15">Chloride intracellular channel protein 5-like</fullName>
    </submittedName>
</protein>
<evidence type="ECO:0000313" key="14">
    <source>
        <dbReference type="Proteomes" id="UP000694865"/>
    </source>
</evidence>
<dbReference type="InterPro" id="IPR040079">
    <property type="entry name" value="Glutathione_S-Trfase"/>
</dbReference>
<dbReference type="InterPro" id="IPR002946">
    <property type="entry name" value="CLIC"/>
</dbReference>
<dbReference type="Gene3D" id="3.40.30.10">
    <property type="entry name" value="Glutaredoxin"/>
    <property type="match status" value="1"/>
</dbReference>
<evidence type="ECO:0000256" key="1">
    <source>
        <dbReference type="ARBA" id="ARBA00004167"/>
    </source>
</evidence>
<evidence type="ECO:0000256" key="6">
    <source>
        <dbReference type="ARBA" id="ARBA00023065"/>
    </source>
</evidence>
<gene>
    <name evidence="15" type="primary">LOC100373139</name>
</gene>
<dbReference type="InterPro" id="IPR036249">
    <property type="entry name" value="Thioredoxin-like_sf"/>
</dbReference>
<keyword evidence="9" id="KW-0868">Chloride</keyword>
<dbReference type="Gene3D" id="1.20.1050.10">
    <property type="match status" value="1"/>
</dbReference>
<evidence type="ECO:0000259" key="13">
    <source>
        <dbReference type="PROSITE" id="PS50405"/>
    </source>
</evidence>
<dbReference type="Pfam" id="PF22441">
    <property type="entry name" value="CLIC-like_N"/>
    <property type="match status" value="1"/>
</dbReference>
<accession>A0ABM0MSG6</accession>
<evidence type="ECO:0000256" key="2">
    <source>
        <dbReference type="ARBA" id="ARBA00007655"/>
    </source>
</evidence>
<evidence type="ECO:0000256" key="5">
    <source>
        <dbReference type="ARBA" id="ARBA00022989"/>
    </source>
</evidence>
<evidence type="ECO:0000256" key="11">
    <source>
        <dbReference type="ARBA" id="ARBA00024167"/>
    </source>
</evidence>
<dbReference type="PANTHER" id="PTHR43920:SF5">
    <property type="entry name" value="CHLORIDE INTRACELLULAR CHANNEL CLIC"/>
    <property type="match status" value="1"/>
</dbReference>
<evidence type="ECO:0000259" key="12">
    <source>
        <dbReference type="PROSITE" id="PS50404"/>
    </source>
</evidence>
<dbReference type="InterPro" id="IPR053823">
    <property type="entry name" value="CLIC_N"/>
</dbReference>
<evidence type="ECO:0000256" key="3">
    <source>
        <dbReference type="ARBA" id="ARBA00022692"/>
    </source>
</evidence>
<name>A0ABM0MSG6_SACKO</name>
<keyword evidence="7" id="KW-0472">Membrane</keyword>
<dbReference type="RefSeq" id="XP_006822957.1">
    <property type="nucleotide sequence ID" value="XM_006822894.1"/>
</dbReference>
<dbReference type="SUPFAM" id="SSF47616">
    <property type="entry name" value="GST C-terminal domain-like"/>
    <property type="match status" value="1"/>
</dbReference>
<comment type="subcellular location">
    <subcellularLocation>
        <location evidence="1">Membrane</location>
        <topology evidence="1">Single-pass membrane protein</topology>
    </subcellularLocation>
</comment>
<keyword evidence="4" id="KW-0851">Voltage-gated channel</keyword>
<dbReference type="InterPro" id="IPR004045">
    <property type="entry name" value="Glutathione_S-Trfase_N"/>
</dbReference>
<evidence type="ECO:0000256" key="4">
    <source>
        <dbReference type="ARBA" id="ARBA00022882"/>
    </source>
</evidence>
<keyword evidence="8" id="KW-0869">Chloride channel</keyword>
<sequence length="226" mass="25731">MGDMNNSNESIELFVRAGRDGKSLGDCPFSQRIFLILCLKKVSFNITTVDMNKKPKRFMDISPGGKIPVLVDGDRVLTDVSEMADYLEQTIPEPSLRSTNKKAMLAGIDVFQKFSRFIKNEDPQKDEILRKGLIKELLSLDSFLKSDNSPGCFLDGDTMTQLDCNMLPKLHHIRVASKRFKEFDIPEDFEGLRTYLNAAYATEEFKDTLYPDDEVVHGWNKHLGRV</sequence>
<dbReference type="GeneID" id="100373139"/>